<dbReference type="EMBL" id="LKMD01000107">
    <property type="protein sequence ID" value="PIA90793.1"/>
    <property type="molecule type" value="Genomic_DNA"/>
</dbReference>
<organism evidence="2 3">
    <name type="scientific">Cercospora beticola</name>
    <name type="common">Sugarbeet leaf spot fungus</name>
    <dbReference type="NCBI Taxonomy" id="122368"/>
    <lineage>
        <taxon>Eukaryota</taxon>
        <taxon>Fungi</taxon>
        <taxon>Dikarya</taxon>
        <taxon>Ascomycota</taxon>
        <taxon>Pezizomycotina</taxon>
        <taxon>Dothideomycetes</taxon>
        <taxon>Dothideomycetidae</taxon>
        <taxon>Mycosphaerellales</taxon>
        <taxon>Mycosphaerellaceae</taxon>
        <taxon>Cercospora</taxon>
    </lineage>
</organism>
<evidence type="ECO:0000313" key="2">
    <source>
        <dbReference type="EMBL" id="PIA90793.1"/>
    </source>
</evidence>
<feature type="region of interest" description="Disordered" evidence="1">
    <location>
        <begin position="152"/>
        <end position="255"/>
    </location>
</feature>
<accession>A0A2G5HEW2</accession>
<protein>
    <submittedName>
        <fullName evidence="2">Uncharacterized protein</fullName>
    </submittedName>
</protein>
<name>A0A2G5HEW2_CERBT</name>
<dbReference type="AlphaFoldDB" id="A0A2G5HEW2"/>
<evidence type="ECO:0000313" key="3">
    <source>
        <dbReference type="Proteomes" id="UP000230605"/>
    </source>
</evidence>
<feature type="region of interest" description="Disordered" evidence="1">
    <location>
        <begin position="324"/>
        <end position="345"/>
    </location>
</feature>
<feature type="compositionally biased region" description="Basic and acidic residues" evidence="1">
    <location>
        <begin position="73"/>
        <end position="85"/>
    </location>
</feature>
<proteinExistence type="predicted"/>
<reference evidence="2 3" key="1">
    <citation type="submission" date="2015-10" db="EMBL/GenBank/DDBJ databases">
        <title>The cercosporin biosynthetic gene cluster was horizontally transferred to several fungal lineages and shown to be expanded in Cercospora beticola based on microsynteny with recipient genomes.</title>
        <authorList>
            <person name="De Jonge R."/>
            <person name="Ebert M.K."/>
            <person name="Suttle J.C."/>
            <person name="Jurick Ii W.M."/>
            <person name="Secor G.A."/>
            <person name="Thomma B.P."/>
            <person name="Van De Peer Y."/>
            <person name="Bolton M.D."/>
        </authorList>
    </citation>
    <scope>NUCLEOTIDE SEQUENCE [LARGE SCALE GENOMIC DNA]</scope>
    <source>
        <strain evidence="2 3">09-40</strain>
    </source>
</reference>
<dbReference type="OrthoDB" id="3648227at2759"/>
<feature type="region of interest" description="Disordered" evidence="1">
    <location>
        <begin position="1"/>
        <end position="28"/>
    </location>
</feature>
<feature type="compositionally biased region" description="Basic and acidic residues" evidence="1">
    <location>
        <begin position="211"/>
        <end position="229"/>
    </location>
</feature>
<feature type="compositionally biased region" description="Polar residues" evidence="1">
    <location>
        <begin position="13"/>
        <end position="28"/>
    </location>
</feature>
<comment type="caution">
    <text evidence="2">The sequence shown here is derived from an EMBL/GenBank/DDBJ whole genome shotgun (WGS) entry which is preliminary data.</text>
</comment>
<gene>
    <name evidence="2" type="ORF">CB0940_11477</name>
</gene>
<dbReference type="Proteomes" id="UP000230605">
    <property type="component" value="Chromosome 9"/>
</dbReference>
<evidence type="ECO:0000256" key="1">
    <source>
        <dbReference type="SAM" id="MobiDB-lite"/>
    </source>
</evidence>
<sequence length="537" mass="60093">MHEELFSFLRKSPASTSNSSWESNQPRLVSRIQKQAPSINLGEISKSCRSATIYERHRKMWRNFRYETDAEAAWRERRERDRAAEESAVSGRRRSTRASNGRRDDGAAPSLASALAVDQHEGAGEAMEVDAGGNDHDDETDGRTMVDAAFNEEANHDSESDSSDIVIPPRKRQRRRYSPADKDGKDENYDDGTIVVVKRKRISSSGMDMTEDSRSEKDAMDLDQNKDTSKTSGAGGSGSKIVFNTRKRKAPQPTKARFLDTRSAPLQTAQPLPAARSSQIHTKLDTIYDKSSNTYDLTLNVRTSPHQRHASCVEYIIDVFITPQKNPGSQSRRTKSNSDEQPRSGYLTATVIDITPETSPWKTELLLPGPNIRPLDHHTASESSHSGLDELQLTLQNIYTKAGEVRPEFSDHVDDLLPRISLTGPSNNQLLYIPEFFLHQPFRGTGLAQGVLQNILSWITTLRSPSVLFPGGTVILSPAAFRTTMEEVKGSGATDQDYLETERKLVRSYEKSGFEVWWQGDEDRGGRAMTIMGRRVY</sequence>
<feature type="region of interest" description="Disordered" evidence="1">
    <location>
        <begin position="73"/>
        <end position="109"/>
    </location>
</feature>
<feature type="compositionally biased region" description="Basic and acidic residues" evidence="1">
    <location>
        <begin position="178"/>
        <end position="187"/>
    </location>
</feature>